<protein>
    <submittedName>
        <fullName evidence="1">Uncharacterized protein</fullName>
    </submittedName>
</protein>
<dbReference type="EMBL" id="LXQA010218213">
    <property type="protein sequence ID" value="MCI34910.1"/>
    <property type="molecule type" value="Genomic_DNA"/>
</dbReference>
<evidence type="ECO:0000313" key="1">
    <source>
        <dbReference type="EMBL" id="MCI34910.1"/>
    </source>
</evidence>
<proteinExistence type="predicted"/>
<accession>A0A392RGL0</accession>
<keyword evidence="2" id="KW-1185">Reference proteome</keyword>
<comment type="caution">
    <text evidence="1">The sequence shown here is derived from an EMBL/GenBank/DDBJ whole genome shotgun (WGS) entry which is preliminary data.</text>
</comment>
<name>A0A392RGL0_9FABA</name>
<dbReference type="AlphaFoldDB" id="A0A392RGL0"/>
<organism evidence="1 2">
    <name type="scientific">Trifolium medium</name>
    <dbReference type="NCBI Taxonomy" id="97028"/>
    <lineage>
        <taxon>Eukaryota</taxon>
        <taxon>Viridiplantae</taxon>
        <taxon>Streptophyta</taxon>
        <taxon>Embryophyta</taxon>
        <taxon>Tracheophyta</taxon>
        <taxon>Spermatophyta</taxon>
        <taxon>Magnoliopsida</taxon>
        <taxon>eudicotyledons</taxon>
        <taxon>Gunneridae</taxon>
        <taxon>Pentapetalae</taxon>
        <taxon>rosids</taxon>
        <taxon>fabids</taxon>
        <taxon>Fabales</taxon>
        <taxon>Fabaceae</taxon>
        <taxon>Papilionoideae</taxon>
        <taxon>50 kb inversion clade</taxon>
        <taxon>NPAAA clade</taxon>
        <taxon>Hologalegina</taxon>
        <taxon>IRL clade</taxon>
        <taxon>Trifolieae</taxon>
        <taxon>Trifolium</taxon>
    </lineage>
</organism>
<feature type="non-terminal residue" evidence="1">
    <location>
        <position position="1"/>
    </location>
</feature>
<evidence type="ECO:0000313" key="2">
    <source>
        <dbReference type="Proteomes" id="UP000265520"/>
    </source>
</evidence>
<reference evidence="1 2" key="1">
    <citation type="journal article" date="2018" name="Front. Plant Sci.">
        <title>Red Clover (Trifolium pratense) and Zigzag Clover (T. medium) - A Picture of Genomic Similarities and Differences.</title>
        <authorList>
            <person name="Dluhosova J."/>
            <person name="Istvanek J."/>
            <person name="Nedelnik J."/>
            <person name="Repkova J."/>
        </authorList>
    </citation>
    <scope>NUCLEOTIDE SEQUENCE [LARGE SCALE GENOMIC DNA]</scope>
    <source>
        <strain evidence="2">cv. 10/8</strain>
        <tissue evidence="1">Leaf</tissue>
    </source>
</reference>
<dbReference type="Proteomes" id="UP000265520">
    <property type="component" value="Unassembled WGS sequence"/>
</dbReference>
<sequence>EHMGSKAAYRIRAGLLARCAEQK</sequence>